<sequence>MYLSKIQVKNAVIKSFTKWDISRTMKGRVCDYSSTGYKFDEKQDGFIQVSFFYSNEGYNNKDLVAIKRAKKMEEVKTALIEKGFEFDGLDGFRKAKEGK</sequence>
<gene>
    <name evidence="1" type="ORF">UFOVP692_25</name>
</gene>
<reference evidence="1" key="1">
    <citation type="submission" date="2020-04" db="EMBL/GenBank/DDBJ databases">
        <authorList>
            <person name="Chiriac C."/>
            <person name="Salcher M."/>
            <person name="Ghai R."/>
            <person name="Kavagutti S V."/>
        </authorList>
    </citation>
    <scope>NUCLEOTIDE SEQUENCE</scope>
</reference>
<protein>
    <submittedName>
        <fullName evidence="1">Uncharacterized protein</fullName>
    </submittedName>
</protein>
<evidence type="ECO:0000313" key="1">
    <source>
        <dbReference type="EMBL" id="CAB4157487.1"/>
    </source>
</evidence>
<organism evidence="1">
    <name type="scientific">uncultured Caudovirales phage</name>
    <dbReference type="NCBI Taxonomy" id="2100421"/>
    <lineage>
        <taxon>Viruses</taxon>
        <taxon>Duplodnaviria</taxon>
        <taxon>Heunggongvirae</taxon>
        <taxon>Uroviricota</taxon>
        <taxon>Caudoviricetes</taxon>
        <taxon>Peduoviridae</taxon>
        <taxon>Maltschvirus</taxon>
        <taxon>Maltschvirus maltsch</taxon>
    </lineage>
</organism>
<dbReference type="EMBL" id="LR796658">
    <property type="protein sequence ID" value="CAB4157487.1"/>
    <property type="molecule type" value="Genomic_DNA"/>
</dbReference>
<accession>A0A6J5NFD2</accession>
<name>A0A6J5NFD2_9CAUD</name>
<proteinExistence type="predicted"/>